<evidence type="ECO:0000313" key="2">
    <source>
        <dbReference type="EMBL" id="KJY50819.1"/>
    </source>
</evidence>
<name>A0A0F4KXU2_9BIFI</name>
<organism evidence="2 3">
    <name type="scientific">Bifidobacterium mellis</name>
    <dbReference type="NCBI Taxonomy" id="1293823"/>
    <lineage>
        <taxon>Bacteria</taxon>
        <taxon>Bacillati</taxon>
        <taxon>Actinomycetota</taxon>
        <taxon>Actinomycetes</taxon>
        <taxon>Bifidobacteriales</taxon>
        <taxon>Bifidobacteriaceae</taxon>
        <taxon>Bifidobacterium</taxon>
    </lineage>
</organism>
<feature type="region of interest" description="Disordered" evidence="1">
    <location>
        <begin position="22"/>
        <end position="41"/>
    </location>
</feature>
<accession>A0A0F4KXU2</accession>
<reference evidence="2 3" key="1">
    <citation type="submission" date="2014-12" db="EMBL/GenBank/DDBJ databases">
        <title>Comparative genomics of the lactic acid bacteria isolated from the honey bee gut.</title>
        <authorList>
            <person name="Ellegaard K.M."/>
            <person name="Tamarit D."/>
            <person name="Javelind E."/>
            <person name="Olofsson T."/>
            <person name="Andersson S.G."/>
            <person name="Vasquez A."/>
        </authorList>
    </citation>
    <scope>NUCLEOTIDE SEQUENCE [LARGE SCALE GENOMIC DNA]</scope>
    <source>
        <strain evidence="2 3">Bin7</strain>
    </source>
</reference>
<keyword evidence="3" id="KW-1185">Reference proteome</keyword>
<protein>
    <submittedName>
        <fullName evidence="2">Uncharacterized protein</fullName>
    </submittedName>
</protein>
<dbReference type="AlphaFoldDB" id="A0A0F4KXU2"/>
<comment type="caution">
    <text evidence="2">The sequence shown here is derived from an EMBL/GenBank/DDBJ whole genome shotgun (WGS) entry which is preliminary data.</text>
</comment>
<dbReference type="Proteomes" id="UP000033567">
    <property type="component" value="Unassembled WGS sequence"/>
</dbReference>
<evidence type="ECO:0000313" key="3">
    <source>
        <dbReference type="Proteomes" id="UP000033567"/>
    </source>
</evidence>
<gene>
    <name evidence="2" type="ORF">JF70_15310</name>
</gene>
<dbReference type="EMBL" id="JWMF01000007">
    <property type="protein sequence ID" value="KJY50819.1"/>
    <property type="molecule type" value="Genomic_DNA"/>
</dbReference>
<sequence length="181" mass="19951">MSRGSGAVEKYRWTGLPVATERSISSTVPETEPGVGEPRRLPNSAMTMSALSTPCSLICDCGCPPRSGTEAVSQRQGRRTICFEIELASFQLWSALSTASRASEISEGDAITTRRIEAVKLICFSVRTHTHIRGTVGNLLFFRTGFDLYAEWEGGCDQLPVLQRKGMQVALIWDNAVYEDW</sequence>
<proteinExistence type="predicted"/>
<evidence type="ECO:0000256" key="1">
    <source>
        <dbReference type="SAM" id="MobiDB-lite"/>
    </source>
</evidence>